<evidence type="ECO:0000256" key="5">
    <source>
        <dbReference type="PROSITE-ProRule" id="PRU01161"/>
    </source>
</evidence>
<accession>A0A067NB70</accession>
<dbReference type="PROSITE" id="PS51635">
    <property type="entry name" value="PNPLA"/>
    <property type="match status" value="1"/>
</dbReference>
<dbReference type="InterPro" id="IPR016035">
    <property type="entry name" value="Acyl_Trfase/lysoPLipase"/>
</dbReference>
<evidence type="ECO:0000256" key="6">
    <source>
        <dbReference type="SAM" id="MobiDB-lite"/>
    </source>
</evidence>
<keyword evidence="7" id="KW-0812">Transmembrane</keyword>
<evidence type="ECO:0000256" key="7">
    <source>
        <dbReference type="SAM" id="Phobius"/>
    </source>
</evidence>
<dbReference type="AlphaFoldDB" id="A0A067NB70"/>
<keyword evidence="7" id="KW-0472">Membrane</keyword>
<keyword evidence="10" id="KW-1185">Reference proteome</keyword>
<proteinExistence type="inferred from homology"/>
<dbReference type="OrthoDB" id="15478at2759"/>
<dbReference type="GO" id="GO:0006641">
    <property type="term" value="P:triglyceride metabolic process"/>
    <property type="evidence" value="ECO:0007669"/>
    <property type="project" value="UniProtKB-ARBA"/>
</dbReference>
<protein>
    <recommendedName>
        <fullName evidence="8">PNPLA domain-containing protein</fullName>
    </recommendedName>
</protein>
<dbReference type="Pfam" id="PF01734">
    <property type="entry name" value="Patatin"/>
    <property type="match status" value="1"/>
</dbReference>
<feature type="region of interest" description="Disordered" evidence="6">
    <location>
        <begin position="35"/>
        <end position="57"/>
    </location>
</feature>
<keyword evidence="2 5" id="KW-0378">Hydrolase</keyword>
<dbReference type="GO" id="GO:0004806">
    <property type="term" value="F:triacylglycerol lipase activity"/>
    <property type="evidence" value="ECO:0007669"/>
    <property type="project" value="InterPro"/>
</dbReference>
<gene>
    <name evidence="9" type="ORF">BOTBODRAFT_27050</name>
</gene>
<feature type="compositionally biased region" description="Acidic residues" evidence="6">
    <location>
        <begin position="890"/>
        <end position="899"/>
    </location>
</feature>
<dbReference type="Pfam" id="PF11815">
    <property type="entry name" value="DUF3336"/>
    <property type="match status" value="1"/>
</dbReference>
<comment type="similarity">
    <text evidence="1">Belongs to the PLPL family.</text>
</comment>
<dbReference type="PANTHER" id="PTHR14226">
    <property type="entry name" value="NEUROPATHY TARGET ESTERASE/SWISS CHEESE D.MELANOGASTER"/>
    <property type="match status" value="1"/>
</dbReference>
<evidence type="ECO:0000313" key="9">
    <source>
        <dbReference type="EMBL" id="KDQ21031.1"/>
    </source>
</evidence>
<feature type="short sequence motif" description="GXSXG" evidence="5">
    <location>
        <begin position="303"/>
        <end position="307"/>
    </location>
</feature>
<dbReference type="InterPro" id="IPR050301">
    <property type="entry name" value="NTE"/>
</dbReference>
<feature type="region of interest" description="Disordered" evidence="6">
    <location>
        <begin position="613"/>
        <end position="648"/>
    </location>
</feature>
<feature type="compositionally biased region" description="Basic and acidic residues" evidence="6">
    <location>
        <begin position="683"/>
        <end position="695"/>
    </location>
</feature>
<feature type="region of interest" description="Disordered" evidence="6">
    <location>
        <begin position="808"/>
        <end position="899"/>
    </location>
</feature>
<keyword evidence="4 5" id="KW-0443">Lipid metabolism</keyword>
<feature type="domain" description="PNPLA" evidence="8">
    <location>
        <begin position="272"/>
        <end position="463"/>
    </location>
</feature>
<evidence type="ECO:0000256" key="4">
    <source>
        <dbReference type="ARBA" id="ARBA00023098"/>
    </source>
</evidence>
<dbReference type="InParanoid" id="A0A067NB70"/>
<keyword evidence="7" id="KW-1133">Transmembrane helix</keyword>
<feature type="transmembrane region" description="Helical" evidence="7">
    <location>
        <begin position="97"/>
        <end position="117"/>
    </location>
</feature>
<feature type="transmembrane region" description="Helical" evidence="7">
    <location>
        <begin position="266"/>
        <end position="285"/>
    </location>
</feature>
<sequence length="899" mass="100268">MASSAASDADDLLYADYVNEEHILAFARALESDDTEHDGSSAVSPVPGSPTSGRSSLGRVRRVSALSDFAPIHQKVKRRRRSYSPGGQGGLYTLLRWPLLILLFVLIFAEFGLYVLIRQIVNAFEWLVAWRGRKGALRAKLRSATTYAEWKEAARVLDQYLGFDEWKKEDEDPYFDWTLVKKVRRSLRSLRAKDDARGVLGVLEVCIRANFAGTESPRLYSESYLGTKDLIESYVTEVESALAYIRESPKLSVEEKRRFFRSANRNLGSSALCLSGGATFGYYHFGIVKAFLEADLLPRVIAGTSAGGLVAALTCTRTDDELRKLLVPALADRITACEESFSVWIQRLRKTGARFDTVKWARKSSFFTRGSLTFREAYELTGRVLNISVIPFDRHSPTKLLNYLTAPDCVIWSAILASAAVPGIMNPVVLMQKTKSGALIPWNWGSRFKDGSLRVDIPLQSLNLLFNVNHPIVSQVNPHVHLFFFAPRGSAGKPVAHRRGKGWRGGFLLSASEQFLKLELTKNFKVIRDLELLPQLLGQDWSSVFLQRFDGSVTIWPRTRVMDWLRLLSDPDQKELARMLHVGQIAAWPKLHMVENRFRLEQQILQGRIAVRSAGRSRSKERGPALGLDIPPPTSLAGSSRDRADSAVPWPSLVREQIAVESENERGFESGAKRFFKRGHLLHPDDADKSNHESGADDIPADLGYSEDPLSSPLRRRRWASTLLHGDGDFRDESPARRDDGRIKGMSSSAPAITSRRMLSPDQFEEPSGRPLPDPNAVLGRRQSARTQSFIERFRSSSFASLPASIYNFARSPPQTPHGSSGKEKEARGRDGEMEQWSSESSSEDEFSWSGLGTSLTPKAQPLPEVQMPEDGTEVGGVDETLRHELLNGGDEDLPAGEE</sequence>
<name>A0A067NB70_BOTB1</name>
<evidence type="ECO:0000259" key="8">
    <source>
        <dbReference type="PROSITE" id="PS51635"/>
    </source>
</evidence>
<feature type="active site" description="Nucleophile" evidence="5">
    <location>
        <position position="305"/>
    </location>
</feature>
<organism evidence="9 10">
    <name type="scientific">Botryobasidium botryosum (strain FD-172 SS1)</name>
    <dbReference type="NCBI Taxonomy" id="930990"/>
    <lineage>
        <taxon>Eukaryota</taxon>
        <taxon>Fungi</taxon>
        <taxon>Dikarya</taxon>
        <taxon>Basidiomycota</taxon>
        <taxon>Agaricomycotina</taxon>
        <taxon>Agaricomycetes</taxon>
        <taxon>Cantharellales</taxon>
        <taxon>Botryobasidiaceae</taxon>
        <taxon>Botryobasidium</taxon>
    </lineage>
</organism>
<dbReference type="STRING" id="930990.A0A067NB70"/>
<reference evidence="10" key="1">
    <citation type="journal article" date="2014" name="Proc. Natl. Acad. Sci. U.S.A.">
        <title>Extensive sampling of basidiomycete genomes demonstrates inadequacy of the white-rot/brown-rot paradigm for wood decay fungi.</title>
        <authorList>
            <person name="Riley R."/>
            <person name="Salamov A.A."/>
            <person name="Brown D.W."/>
            <person name="Nagy L.G."/>
            <person name="Floudas D."/>
            <person name="Held B.W."/>
            <person name="Levasseur A."/>
            <person name="Lombard V."/>
            <person name="Morin E."/>
            <person name="Otillar R."/>
            <person name="Lindquist E.A."/>
            <person name="Sun H."/>
            <person name="LaButti K.M."/>
            <person name="Schmutz J."/>
            <person name="Jabbour D."/>
            <person name="Luo H."/>
            <person name="Baker S.E."/>
            <person name="Pisabarro A.G."/>
            <person name="Walton J.D."/>
            <person name="Blanchette R.A."/>
            <person name="Henrissat B."/>
            <person name="Martin F."/>
            <person name="Cullen D."/>
            <person name="Hibbett D.S."/>
            <person name="Grigoriev I.V."/>
        </authorList>
    </citation>
    <scope>NUCLEOTIDE SEQUENCE [LARGE SCALE GENOMIC DNA]</scope>
    <source>
        <strain evidence="10">FD-172 SS1</strain>
    </source>
</reference>
<feature type="region of interest" description="Disordered" evidence="6">
    <location>
        <begin position="725"/>
        <end position="784"/>
    </location>
</feature>
<dbReference type="InterPro" id="IPR021771">
    <property type="entry name" value="Triacylglycerol_lipase_N"/>
</dbReference>
<dbReference type="PANTHER" id="PTHR14226:SF66">
    <property type="entry name" value="TRIACYLGLYCEROL LIPASE PTL2"/>
    <property type="match status" value="1"/>
</dbReference>
<evidence type="ECO:0000256" key="3">
    <source>
        <dbReference type="ARBA" id="ARBA00022963"/>
    </source>
</evidence>
<evidence type="ECO:0000256" key="2">
    <source>
        <dbReference type="ARBA" id="ARBA00022801"/>
    </source>
</evidence>
<feature type="compositionally biased region" description="Low complexity" evidence="6">
    <location>
        <begin position="40"/>
        <end position="57"/>
    </location>
</feature>
<feature type="region of interest" description="Disordered" evidence="6">
    <location>
        <begin position="683"/>
        <end position="711"/>
    </location>
</feature>
<keyword evidence="3 5" id="KW-0442">Lipid degradation</keyword>
<feature type="compositionally biased region" description="Basic and acidic residues" evidence="6">
    <location>
        <begin position="726"/>
        <end position="743"/>
    </location>
</feature>
<dbReference type="Proteomes" id="UP000027195">
    <property type="component" value="Unassembled WGS sequence"/>
</dbReference>
<evidence type="ECO:0000313" key="10">
    <source>
        <dbReference type="Proteomes" id="UP000027195"/>
    </source>
</evidence>
<feature type="compositionally biased region" description="Basic and acidic residues" evidence="6">
    <location>
        <begin position="821"/>
        <end position="833"/>
    </location>
</feature>
<evidence type="ECO:0000256" key="1">
    <source>
        <dbReference type="ARBA" id="ARBA00006104"/>
    </source>
</evidence>
<dbReference type="GO" id="GO:0016042">
    <property type="term" value="P:lipid catabolic process"/>
    <property type="evidence" value="ECO:0007669"/>
    <property type="project" value="UniProtKB-UniRule"/>
</dbReference>
<dbReference type="EMBL" id="KL198017">
    <property type="protein sequence ID" value="KDQ21031.1"/>
    <property type="molecule type" value="Genomic_DNA"/>
</dbReference>
<dbReference type="CDD" id="cd07232">
    <property type="entry name" value="Pat_PLPL"/>
    <property type="match status" value="1"/>
</dbReference>
<comment type="caution">
    <text evidence="5">Lacks conserved residue(s) required for the propagation of feature annotation.</text>
</comment>
<feature type="active site" description="Proton acceptor" evidence="5">
    <location>
        <position position="450"/>
    </location>
</feature>
<dbReference type="SUPFAM" id="SSF52151">
    <property type="entry name" value="FabD/lysophospholipase-like"/>
    <property type="match status" value="1"/>
</dbReference>
<dbReference type="Gene3D" id="3.40.1090.10">
    <property type="entry name" value="Cytosolic phospholipase A2 catalytic domain"/>
    <property type="match status" value="2"/>
</dbReference>
<dbReference type="HOGENOM" id="CLU_009031_2_1_1"/>
<dbReference type="InterPro" id="IPR002641">
    <property type="entry name" value="PNPLA_dom"/>
</dbReference>